<proteinExistence type="inferred from homology"/>
<keyword evidence="5 8" id="KW-1133">Transmembrane helix</keyword>
<dbReference type="Pfam" id="PF21082">
    <property type="entry name" value="MS_channel_3rd"/>
    <property type="match status" value="1"/>
</dbReference>
<dbReference type="InterPro" id="IPR049278">
    <property type="entry name" value="MS_channel_C"/>
</dbReference>
<dbReference type="InterPro" id="IPR010920">
    <property type="entry name" value="LSM_dom_sf"/>
</dbReference>
<dbReference type="PANTHER" id="PTHR30221:SF1">
    <property type="entry name" value="SMALL-CONDUCTANCE MECHANOSENSITIVE CHANNEL"/>
    <property type="match status" value="1"/>
</dbReference>
<gene>
    <name evidence="11" type="ORF">Nmn1133_04335</name>
</gene>
<keyword evidence="12" id="KW-1185">Reference proteome</keyword>
<feature type="transmembrane region" description="Helical" evidence="8">
    <location>
        <begin position="87"/>
        <end position="110"/>
    </location>
</feature>
<organism evidence="11 12">
    <name type="scientific">Halosegnis longus</name>
    <dbReference type="NCBI Taxonomy" id="2216012"/>
    <lineage>
        <taxon>Archaea</taxon>
        <taxon>Methanobacteriati</taxon>
        <taxon>Methanobacteriota</taxon>
        <taxon>Stenosarchaea group</taxon>
        <taxon>Halobacteria</taxon>
        <taxon>Halobacteriales</taxon>
        <taxon>Natronomonadaceae</taxon>
        <taxon>Halosegnis</taxon>
    </lineage>
</organism>
<comment type="caution">
    <text evidence="11">The sequence shown here is derived from an EMBL/GenBank/DDBJ whole genome shotgun (WGS) entry which is preliminary data.</text>
</comment>
<dbReference type="SUPFAM" id="SSF82689">
    <property type="entry name" value="Mechanosensitive channel protein MscS (YggB), C-terminal domain"/>
    <property type="match status" value="1"/>
</dbReference>
<evidence type="ECO:0000259" key="10">
    <source>
        <dbReference type="Pfam" id="PF21082"/>
    </source>
</evidence>
<protein>
    <submittedName>
        <fullName evidence="11">Mechanosensitive ion channel family protein</fullName>
    </submittedName>
</protein>
<evidence type="ECO:0000256" key="5">
    <source>
        <dbReference type="ARBA" id="ARBA00022989"/>
    </source>
</evidence>
<evidence type="ECO:0000256" key="3">
    <source>
        <dbReference type="ARBA" id="ARBA00022475"/>
    </source>
</evidence>
<sequence>MSFRVLRSYVAAARDWAVTPLQVATIREYVQNTLVPNVVEFATNAATFLLTVAVVYYVGKALLVPLAERTLQARGAGDTLVKPARKLTLVGVGFLAVTIGFAVAGFGNLLSSLATIVAALTLAIGFASQDLIGNLVAGAFLIGDPKVKIGDWIEWNDNEGIIEDISFRVSRVRTFDNGLITVPNSELANTALENPVAKDKRRLQFLFGVGYEEDLDHARDVIIEEANAHSEILADPGVSVRLTELADSYVGLNARFWIADPSRADVSRIRSEYVQAVKERCDAESIEMPYPYQQLTGEISVENAEDADDAESAAQSE</sequence>
<name>A0AAJ4UVG6_9EURY</name>
<dbReference type="Gene3D" id="1.10.287.1260">
    <property type="match status" value="1"/>
</dbReference>
<dbReference type="SUPFAM" id="SSF50182">
    <property type="entry name" value="Sm-like ribonucleoproteins"/>
    <property type="match status" value="1"/>
</dbReference>
<evidence type="ECO:0000313" key="11">
    <source>
        <dbReference type="EMBL" id="RNJ25988.1"/>
    </source>
</evidence>
<evidence type="ECO:0000256" key="7">
    <source>
        <dbReference type="SAM" id="MobiDB-lite"/>
    </source>
</evidence>
<comment type="similarity">
    <text evidence="2">Belongs to the MscS (TC 1.A.23) family.</text>
</comment>
<dbReference type="InterPro" id="IPR011014">
    <property type="entry name" value="MscS_channel_TM-2"/>
</dbReference>
<dbReference type="InterPro" id="IPR023408">
    <property type="entry name" value="MscS_beta-dom_sf"/>
</dbReference>
<dbReference type="Pfam" id="PF00924">
    <property type="entry name" value="MS_channel_2nd"/>
    <property type="match status" value="1"/>
</dbReference>
<dbReference type="Gene3D" id="2.30.30.60">
    <property type="match status" value="1"/>
</dbReference>
<dbReference type="InterPro" id="IPR011066">
    <property type="entry name" value="MscS_channel_C_sf"/>
</dbReference>
<keyword evidence="3" id="KW-1003">Cell membrane</keyword>
<feature type="transmembrane region" description="Helical" evidence="8">
    <location>
        <begin position="116"/>
        <end position="142"/>
    </location>
</feature>
<comment type="subcellular location">
    <subcellularLocation>
        <location evidence="1">Cell membrane</location>
        <topology evidence="1">Multi-pass membrane protein</topology>
    </subcellularLocation>
</comment>
<evidence type="ECO:0000256" key="1">
    <source>
        <dbReference type="ARBA" id="ARBA00004651"/>
    </source>
</evidence>
<feature type="domain" description="Mechanosensitive ion channel MscS" evidence="9">
    <location>
        <begin position="130"/>
        <end position="195"/>
    </location>
</feature>
<dbReference type="GO" id="GO:0008381">
    <property type="term" value="F:mechanosensitive monoatomic ion channel activity"/>
    <property type="evidence" value="ECO:0007669"/>
    <property type="project" value="InterPro"/>
</dbReference>
<reference evidence="11 12" key="1">
    <citation type="submission" date="2018-11" db="EMBL/GenBank/DDBJ databases">
        <title>Genome sequences of Natronomonas sp. CBA1133.</title>
        <authorList>
            <person name="Roh S.W."/>
            <person name="Cha I.-T."/>
        </authorList>
    </citation>
    <scope>NUCLEOTIDE SEQUENCE [LARGE SCALE GENOMIC DNA]</scope>
    <source>
        <strain evidence="11 12">CBA1133</strain>
    </source>
</reference>
<evidence type="ECO:0000256" key="8">
    <source>
        <dbReference type="SAM" id="Phobius"/>
    </source>
</evidence>
<evidence type="ECO:0000259" key="9">
    <source>
        <dbReference type="Pfam" id="PF00924"/>
    </source>
</evidence>
<dbReference type="EMBL" id="RJJC01000001">
    <property type="protein sequence ID" value="RNJ25988.1"/>
    <property type="molecule type" value="Genomic_DNA"/>
</dbReference>
<evidence type="ECO:0000313" key="12">
    <source>
        <dbReference type="Proteomes" id="UP000270581"/>
    </source>
</evidence>
<keyword evidence="4 8" id="KW-0812">Transmembrane</keyword>
<dbReference type="Gene3D" id="3.30.70.100">
    <property type="match status" value="1"/>
</dbReference>
<dbReference type="SUPFAM" id="SSF82861">
    <property type="entry name" value="Mechanosensitive channel protein MscS (YggB), transmembrane region"/>
    <property type="match status" value="1"/>
</dbReference>
<evidence type="ECO:0000256" key="2">
    <source>
        <dbReference type="ARBA" id="ARBA00008017"/>
    </source>
</evidence>
<dbReference type="GO" id="GO:0005886">
    <property type="term" value="C:plasma membrane"/>
    <property type="evidence" value="ECO:0007669"/>
    <property type="project" value="UniProtKB-SubCell"/>
</dbReference>
<evidence type="ECO:0000256" key="6">
    <source>
        <dbReference type="ARBA" id="ARBA00023136"/>
    </source>
</evidence>
<dbReference type="AlphaFoldDB" id="A0AAJ4UVG6"/>
<dbReference type="InterPro" id="IPR006685">
    <property type="entry name" value="MscS_channel_2nd"/>
</dbReference>
<feature type="transmembrane region" description="Helical" evidence="8">
    <location>
        <begin position="45"/>
        <end position="66"/>
    </location>
</feature>
<feature type="region of interest" description="Disordered" evidence="7">
    <location>
        <begin position="297"/>
        <end position="317"/>
    </location>
</feature>
<feature type="domain" description="Mechanosensitive ion channel MscS C-terminal" evidence="10">
    <location>
        <begin position="207"/>
        <end position="288"/>
    </location>
</feature>
<keyword evidence="6 8" id="KW-0472">Membrane</keyword>
<dbReference type="InterPro" id="IPR045275">
    <property type="entry name" value="MscS_archaea/bacteria_type"/>
</dbReference>
<accession>A0AAJ4UVG6</accession>
<dbReference type="PANTHER" id="PTHR30221">
    <property type="entry name" value="SMALL-CONDUCTANCE MECHANOSENSITIVE CHANNEL"/>
    <property type="match status" value="1"/>
</dbReference>
<evidence type="ECO:0000256" key="4">
    <source>
        <dbReference type="ARBA" id="ARBA00022692"/>
    </source>
</evidence>
<dbReference type="Proteomes" id="UP000270581">
    <property type="component" value="Unassembled WGS sequence"/>
</dbReference>